<keyword evidence="4" id="KW-1185">Reference proteome</keyword>
<name>A0A345YJI5_9SPHN</name>
<dbReference type="AlphaFoldDB" id="A0A345YJI5"/>
<feature type="region of interest" description="Disordered" evidence="1">
    <location>
        <begin position="314"/>
        <end position="340"/>
    </location>
</feature>
<evidence type="ECO:0000313" key="3">
    <source>
        <dbReference type="EMBL" id="AXK44087.1"/>
    </source>
</evidence>
<dbReference type="RefSeq" id="WP_115418400.1">
    <property type="nucleotide sequence ID" value="NZ_CP031358.1"/>
</dbReference>
<gene>
    <name evidence="3" type="ORF">DVR09_16675</name>
</gene>
<feature type="region of interest" description="Disordered" evidence="1">
    <location>
        <begin position="348"/>
        <end position="367"/>
    </location>
</feature>
<feature type="domain" description="DnaA N-terminal" evidence="2">
    <location>
        <begin position="380"/>
        <end position="433"/>
    </location>
</feature>
<keyword evidence="3" id="KW-0614">Plasmid</keyword>
<organism evidence="3 4">
    <name type="scientific">Erythrobacter aureus</name>
    <dbReference type="NCBI Taxonomy" id="2182384"/>
    <lineage>
        <taxon>Bacteria</taxon>
        <taxon>Pseudomonadati</taxon>
        <taxon>Pseudomonadota</taxon>
        <taxon>Alphaproteobacteria</taxon>
        <taxon>Sphingomonadales</taxon>
        <taxon>Erythrobacteraceae</taxon>
        <taxon>Erythrobacter/Porphyrobacter group</taxon>
        <taxon>Erythrobacter</taxon>
    </lineage>
</organism>
<dbReference type="Pfam" id="PF11638">
    <property type="entry name" value="DnaA_N"/>
    <property type="match status" value="1"/>
</dbReference>
<dbReference type="InterPro" id="IPR038454">
    <property type="entry name" value="DnaA_N_sf"/>
</dbReference>
<dbReference type="KEGG" id="err:DVR09_16675"/>
<dbReference type="InterPro" id="IPR024633">
    <property type="entry name" value="DnaA_N_dom"/>
</dbReference>
<accession>A0A345YJI5</accession>
<evidence type="ECO:0000313" key="4">
    <source>
        <dbReference type="Proteomes" id="UP000254508"/>
    </source>
</evidence>
<evidence type="ECO:0000256" key="1">
    <source>
        <dbReference type="SAM" id="MobiDB-lite"/>
    </source>
</evidence>
<dbReference type="Pfam" id="PF13730">
    <property type="entry name" value="HTH_36"/>
    <property type="match status" value="1"/>
</dbReference>
<reference evidence="3 4" key="1">
    <citation type="submission" date="2018-07" db="EMBL/GenBank/DDBJ databases">
        <title>Genome sequence of Erythrobacter strain YH-07, an antagonistic bacterium isolated from Yellow Sea.</title>
        <authorList>
            <person name="Tang T."/>
            <person name="Liu Q."/>
            <person name="Sun X."/>
        </authorList>
    </citation>
    <scope>NUCLEOTIDE SEQUENCE [LARGE SCALE GENOMIC DNA]</scope>
    <source>
        <strain evidence="3 4">YH-07</strain>
        <plasmid evidence="3 4">unnamed</plasmid>
    </source>
</reference>
<evidence type="ECO:0000259" key="2">
    <source>
        <dbReference type="Pfam" id="PF11638"/>
    </source>
</evidence>
<dbReference type="OrthoDB" id="7864318at2"/>
<dbReference type="Gene3D" id="1.10.10.10">
    <property type="entry name" value="Winged helix-like DNA-binding domain superfamily/Winged helix DNA-binding domain"/>
    <property type="match status" value="1"/>
</dbReference>
<proteinExistence type="predicted"/>
<dbReference type="SUPFAM" id="SSF46785">
    <property type="entry name" value="Winged helix' DNA-binding domain"/>
    <property type="match status" value="1"/>
</dbReference>
<dbReference type="InterPro" id="IPR036390">
    <property type="entry name" value="WH_DNA-bd_sf"/>
</dbReference>
<dbReference type="EMBL" id="CP031358">
    <property type="protein sequence ID" value="AXK44087.1"/>
    <property type="molecule type" value="Genomic_DNA"/>
</dbReference>
<protein>
    <recommendedName>
        <fullName evidence="2">DnaA N-terminal domain-containing protein</fullName>
    </recommendedName>
</protein>
<geneLocation type="plasmid" evidence="3 4">
    <name>unnamed</name>
</geneLocation>
<dbReference type="Proteomes" id="UP000254508">
    <property type="component" value="Plasmid unnamed"/>
</dbReference>
<dbReference type="InterPro" id="IPR036388">
    <property type="entry name" value="WH-like_DNA-bd_sf"/>
</dbReference>
<dbReference type="Gene3D" id="3.30.300.180">
    <property type="match status" value="1"/>
</dbReference>
<sequence>MTARADGYCSKTMELIQKVPATQLGVAKRHDDWEEITQVSTIGRSTLETIPNYRLIKAATRASASPQARLLLVHLIGYLGMDQAENPKVRFVAFPGNQRLADELGYSKRSIQRLADELEAKGLLRRCYNGINRRTAFDLTPLAMRHIEIEADLVAIQTQRKIEREQKQMELSLEADRIERPVRVTDTSSQGVENDTHNRPNNHLLAVARTLDAVSPDLKREVSSNGDADWDRTGDINAQEVHILSQLSGSGRASHLGWTQAKRQFGFEGALALLAIADKDPKRKASTDRYFGWLLRMALSGNASDIIAQAAKRAANTARSKPTPSKGASAPAPRNNDGATKLSAHLSSVTSPQVVASSSTKARPASTTTSSFVAEAEWNKALRRQLGPDIHDRWFANVQVEQSGSNVILKAPNQFVAQWIGTNFGSAVESALKASTGNAGIKVEYEVA</sequence>